<feature type="region of interest" description="Disordered" evidence="1">
    <location>
        <begin position="72"/>
        <end position="95"/>
    </location>
</feature>
<keyword evidence="3" id="KW-1185">Reference proteome</keyword>
<sequence>MRLNSMSASYPDGNFGGNQLLDGSISLTPLVPDLTIDLHVRTATDLHQSFPLASSCPGIVHHLSGPNVWRSNAATSTSGTRGSPVRPAREGTGSRCGRTSAGLYFSFRAPGLFKTH</sequence>
<dbReference type="Proteomes" id="UP000827092">
    <property type="component" value="Unassembled WGS sequence"/>
</dbReference>
<protein>
    <submittedName>
        <fullName evidence="2">Uncharacterized protein</fullName>
    </submittedName>
</protein>
<evidence type="ECO:0000313" key="3">
    <source>
        <dbReference type="Proteomes" id="UP000827092"/>
    </source>
</evidence>
<evidence type="ECO:0000313" key="2">
    <source>
        <dbReference type="EMBL" id="KAG8172230.1"/>
    </source>
</evidence>
<organism evidence="2 3">
    <name type="scientific">Oedothorax gibbosus</name>
    <dbReference type="NCBI Taxonomy" id="931172"/>
    <lineage>
        <taxon>Eukaryota</taxon>
        <taxon>Metazoa</taxon>
        <taxon>Ecdysozoa</taxon>
        <taxon>Arthropoda</taxon>
        <taxon>Chelicerata</taxon>
        <taxon>Arachnida</taxon>
        <taxon>Araneae</taxon>
        <taxon>Araneomorphae</taxon>
        <taxon>Entelegynae</taxon>
        <taxon>Araneoidea</taxon>
        <taxon>Linyphiidae</taxon>
        <taxon>Erigoninae</taxon>
        <taxon>Oedothorax</taxon>
    </lineage>
</organism>
<proteinExistence type="predicted"/>
<accession>A0AAV6TJV4</accession>
<dbReference type="AlphaFoldDB" id="A0AAV6TJV4"/>
<gene>
    <name evidence="2" type="ORF">JTE90_008563</name>
</gene>
<reference evidence="2 3" key="1">
    <citation type="journal article" date="2022" name="Nat. Ecol. Evol.">
        <title>A masculinizing supergene underlies an exaggerated male reproductive morph in a spider.</title>
        <authorList>
            <person name="Hendrickx F."/>
            <person name="De Corte Z."/>
            <person name="Sonet G."/>
            <person name="Van Belleghem S.M."/>
            <person name="Kostlbacher S."/>
            <person name="Vangestel C."/>
        </authorList>
    </citation>
    <scope>NUCLEOTIDE SEQUENCE [LARGE SCALE GENOMIC DNA]</scope>
    <source>
        <strain evidence="2">W744_W776</strain>
    </source>
</reference>
<feature type="compositionally biased region" description="Polar residues" evidence="1">
    <location>
        <begin position="72"/>
        <end position="81"/>
    </location>
</feature>
<evidence type="ECO:0000256" key="1">
    <source>
        <dbReference type="SAM" id="MobiDB-lite"/>
    </source>
</evidence>
<dbReference type="EMBL" id="JAFNEN010002948">
    <property type="protein sequence ID" value="KAG8172230.1"/>
    <property type="molecule type" value="Genomic_DNA"/>
</dbReference>
<name>A0AAV6TJV4_9ARAC</name>
<comment type="caution">
    <text evidence="2">The sequence shown here is derived from an EMBL/GenBank/DDBJ whole genome shotgun (WGS) entry which is preliminary data.</text>
</comment>